<dbReference type="CDD" id="cd01392">
    <property type="entry name" value="HTH_LacI"/>
    <property type="match status" value="1"/>
</dbReference>
<dbReference type="Pfam" id="PF13377">
    <property type="entry name" value="Peripla_BP_3"/>
    <property type="match status" value="1"/>
</dbReference>
<feature type="domain" description="HTH lacI-type" evidence="5">
    <location>
        <begin position="2"/>
        <end position="56"/>
    </location>
</feature>
<dbReference type="OrthoDB" id="234496at2"/>
<evidence type="ECO:0000259" key="5">
    <source>
        <dbReference type="PROSITE" id="PS50932"/>
    </source>
</evidence>
<dbReference type="CDD" id="cd06288">
    <property type="entry name" value="PBP1_sucrose_transcription_regulator"/>
    <property type="match status" value="1"/>
</dbReference>
<gene>
    <name evidence="6" type="ORF">DL1_11165</name>
</gene>
<dbReference type="AlphaFoldDB" id="A0A074TM06"/>
<dbReference type="PANTHER" id="PTHR30146">
    <property type="entry name" value="LACI-RELATED TRANSCRIPTIONAL REPRESSOR"/>
    <property type="match status" value="1"/>
</dbReference>
<name>A0A074TM06_9RHOB</name>
<reference evidence="6 7" key="1">
    <citation type="submission" date="2014-03" db="EMBL/GenBank/DDBJ databases">
        <title>The draft genome sequence of Thioclava dalianensis DLFJ1-1.</title>
        <authorList>
            <person name="Lai Q."/>
            <person name="Shao Z."/>
        </authorList>
    </citation>
    <scope>NUCLEOTIDE SEQUENCE [LARGE SCALE GENOMIC DNA]</scope>
    <source>
        <strain evidence="6 7">DLFJ1-1</strain>
    </source>
</reference>
<evidence type="ECO:0000256" key="4">
    <source>
        <dbReference type="ARBA" id="ARBA00023163"/>
    </source>
</evidence>
<keyword evidence="2" id="KW-0805">Transcription regulation</keyword>
<keyword evidence="1" id="KW-0678">Repressor</keyword>
<dbReference type="STRING" id="1185766.SAMN05216224_10363"/>
<dbReference type="RefSeq" id="WP_038062815.1">
    <property type="nucleotide sequence ID" value="NZ_FOVB01000003.1"/>
</dbReference>
<dbReference type="SUPFAM" id="SSF47413">
    <property type="entry name" value="lambda repressor-like DNA-binding domains"/>
    <property type="match status" value="1"/>
</dbReference>
<comment type="caution">
    <text evidence="6">The sequence shown here is derived from an EMBL/GenBank/DDBJ whole genome shotgun (WGS) entry which is preliminary data.</text>
</comment>
<evidence type="ECO:0000256" key="3">
    <source>
        <dbReference type="ARBA" id="ARBA00023125"/>
    </source>
</evidence>
<dbReference type="EMBL" id="JHEH01000003">
    <property type="protein sequence ID" value="KEP71195.1"/>
    <property type="molecule type" value="Genomic_DNA"/>
</dbReference>
<dbReference type="GO" id="GO:0000976">
    <property type="term" value="F:transcription cis-regulatory region binding"/>
    <property type="evidence" value="ECO:0007669"/>
    <property type="project" value="TreeGrafter"/>
</dbReference>
<dbReference type="InterPro" id="IPR028082">
    <property type="entry name" value="Peripla_BP_I"/>
</dbReference>
<keyword evidence="3" id="KW-0238">DNA-binding</keyword>
<keyword evidence="4" id="KW-0804">Transcription</keyword>
<dbReference type="InterPro" id="IPR000843">
    <property type="entry name" value="HTH_LacI"/>
</dbReference>
<organism evidence="6 7">
    <name type="scientific">Thioclava dalianensis</name>
    <dbReference type="NCBI Taxonomy" id="1185766"/>
    <lineage>
        <taxon>Bacteria</taxon>
        <taxon>Pseudomonadati</taxon>
        <taxon>Pseudomonadota</taxon>
        <taxon>Alphaproteobacteria</taxon>
        <taxon>Rhodobacterales</taxon>
        <taxon>Paracoccaceae</taxon>
        <taxon>Thioclava</taxon>
    </lineage>
</organism>
<protein>
    <submittedName>
        <fullName evidence="6">LacI family transcriptional regulator</fullName>
    </submittedName>
</protein>
<dbReference type="InterPro" id="IPR046335">
    <property type="entry name" value="LacI/GalR-like_sensor"/>
</dbReference>
<dbReference type="InterPro" id="IPR010982">
    <property type="entry name" value="Lambda_DNA-bd_dom_sf"/>
</dbReference>
<proteinExistence type="predicted"/>
<dbReference type="Gene3D" id="3.40.50.2300">
    <property type="match status" value="2"/>
</dbReference>
<dbReference type="PROSITE" id="PS50932">
    <property type="entry name" value="HTH_LACI_2"/>
    <property type="match status" value="1"/>
</dbReference>
<keyword evidence="7" id="KW-1185">Reference proteome</keyword>
<dbReference type="Pfam" id="PF00356">
    <property type="entry name" value="LacI"/>
    <property type="match status" value="1"/>
</dbReference>
<dbReference type="Gene3D" id="1.10.260.40">
    <property type="entry name" value="lambda repressor-like DNA-binding domains"/>
    <property type="match status" value="1"/>
</dbReference>
<evidence type="ECO:0000313" key="7">
    <source>
        <dbReference type="Proteomes" id="UP000027725"/>
    </source>
</evidence>
<dbReference type="GO" id="GO:0003700">
    <property type="term" value="F:DNA-binding transcription factor activity"/>
    <property type="evidence" value="ECO:0007669"/>
    <property type="project" value="TreeGrafter"/>
</dbReference>
<dbReference type="PANTHER" id="PTHR30146:SF148">
    <property type="entry name" value="HTH-TYPE TRANSCRIPTIONAL REPRESSOR PURR-RELATED"/>
    <property type="match status" value="1"/>
</dbReference>
<dbReference type="PROSITE" id="PS00356">
    <property type="entry name" value="HTH_LACI_1"/>
    <property type="match status" value="1"/>
</dbReference>
<dbReference type="SUPFAM" id="SSF53822">
    <property type="entry name" value="Periplasmic binding protein-like I"/>
    <property type="match status" value="1"/>
</dbReference>
<accession>A0A074TM06</accession>
<sequence>MSTIYDVAKLAGVSPKTVSRVVNGDAPVGKKTRDKVENAIRELKYVPSSAARMMRSNRSGLIGVVTGAISRTAELADPKGLPDLFILQGIQQIVAERDLTLMIADTAGQVEKVPSLLRTFQQHRVEGLIYVADYHKKVAFEPTPPDCPLVLANCYDAEATPAILPDDEACQRSLVERLIAHGHRRIGFLTLDPAMDAVSLRVAGYRAALDAAGIAYEPELVEIGYRNSDAFAHQRLSEALDRFLALPRRPSVICCGNDEMAMRLYGLLRTRGIRVPEEISVAGFDNYRAIAETLYPTLSTVELPYAEMGRRAAKLLLSMITEKASPPHEPVRVEGGVFWRSSVIDLEPDRQTSKGG</sequence>
<dbReference type="SMART" id="SM00354">
    <property type="entry name" value="HTH_LACI"/>
    <property type="match status" value="1"/>
</dbReference>
<evidence type="ECO:0000256" key="2">
    <source>
        <dbReference type="ARBA" id="ARBA00023015"/>
    </source>
</evidence>
<dbReference type="Proteomes" id="UP000027725">
    <property type="component" value="Unassembled WGS sequence"/>
</dbReference>
<evidence type="ECO:0000256" key="1">
    <source>
        <dbReference type="ARBA" id="ARBA00022491"/>
    </source>
</evidence>
<dbReference type="PRINTS" id="PR00036">
    <property type="entry name" value="HTHLACI"/>
</dbReference>
<dbReference type="eggNOG" id="COG1609">
    <property type="taxonomic scope" value="Bacteria"/>
</dbReference>
<evidence type="ECO:0000313" key="6">
    <source>
        <dbReference type="EMBL" id="KEP71195.1"/>
    </source>
</evidence>